<dbReference type="Proteomes" id="UP000053469">
    <property type="component" value="Unassembled WGS sequence"/>
</dbReference>
<name>A0A101GYN3_9BACT</name>
<dbReference type="EMBL" id="LGGI01000070">
    <property type="protein sequence ID" value="KUK66868.1"/>
    <property type="molecule type" value="Genomic_DNA"/>
</dbReference>
<accession>A0A101GYN3</accession>
<proteinExistence type="predicted"/>
<reference evidence="2" key="1">
    <citation type="journal article" date="2015" name="MBio">
        <title>Genome-Resolved Metagenomic Analysis Reveals Roles for Candidate Phyla and Other Microbial Community Members in Biogeochemical Transformations in Oil Reservoirs.</title>
        <authorList>
            <person name="Hu P."/>
            <person name="Tom L."/>
            <person name="Singh A."/>
            <person name="Thomas B.C."/>
            <person name="Baker B.J."/>
            <person name="Piceno Y.M."/>
            <person name="Andersen G.L."/>
            <person name="Banfield J.F."/>
        </authorList>
    </citation>
    <scope>NUCLEOTIDE SEQUENCE [LARGE SCALE GENOMIC DNA]</scope>
</reference>
<dbReference type="AlphaFoldDB" id="A0A101GYN3"/>
<organism evidence="1 2">
    <name type="scientific">candidate division WS6 bacterium 36_33</name>
    <dbReference type="NCBI Taxonomy" id="1641388"/>
    <lineage>
        <taxon>Bacteria</taxon>
        <taxon>Candidatus Dojkabacteria</taxon>
    </lineage>
</organism>
<gene>
    <name evidence="1" type="ORF">XD87_0447</name>
</gene>
<sequence length="192" mass="21822">MTPSFEQEVENFKENPGLEQEYISGLRTNCLLRVEGLYAFCGRENEERPLIGVLETLEELSQIRERGRASSWFYETGLSDKGAYEISQGINYMPFAMSLSSDGKVYIGIEIVPEEAELYLGGLYNKLRSEGSQTTIIEKAEEWDVENGQYQLRNNFLKVLPKFLRDATTEPSLIIACDITMTNFGQAYLKGK</sequence>
<evidence type="ECO:0000313" key="1">
    <source>
        <dbReference type="EMBL" id="KUK66868.1"/>
    </source>
</evidence>
<comment type="caution">
    <text evidence="1">The sequence shown here is derived from an EMBL/GenBank/DDBJ whole genome shotgun (WGS) entry which is preliminary data.</text>
</comment>
<evidence type="ECO:0000313" key="2">
    <source>
        <dbReference type="Proteomes" id="UP000053469"/>
    </source>
</evidence>
<protein>
    <submittedName>
        <fullName evidence="1">Uncharacterized protein</fullName>
    </submittedName>
</protein>